<dbReference type="RefSeq" id="WP_344485380.1">
    <property type="nucleotide sequence ID" value="NZ_BAAASB010000029.1"/>
</dbReference>
<dbReference type="Pfam" id="PF02467">
    <property type="entry name" value="Whib"/>
    <property type="match status" value="1"/>
</dbReference>
<feature type="compositionally biased region" description="Polar residues" evidence="1">
    <location>
        <begin position="1"/>
        <end position="13"/>
    </location>
</feature>
<name>A0ABW0AS49_9ACTN</name>
<evidence type="ECO:0000259" key="2">
    <source>
        <dbReference type="PROSITE" id="PS51674"/>
    </source>
</evidence>
<evidence type="ECO:0000313" key="3">
    <source>
        <dbReference type="EMBL" id="MFC5156341.1"/>
    </source>
</evidence>
<dbReference type="InterPro" id="IPR034768">
    <property type="entry name" value="4FE4S_WBL"/>
</dbReference>
<dbReference type="Proteomes" id="UP001596160">
    <property type="component" value="Unassembled WGS sequence"/>
</dbReference>
<organism evidence="3 4">
    <name type="scientific">Streptomyces amakusaensis</name>
    <dbReference type="NCBI Taxonomy" id="67271"/>
    <lineage>
        <taxon>Bacteria</taxon>
        <taxon>Bacillati</taxon>
        <taxon>Actinomycetota</taxon>
        <taxon>Actinomycetes</taxon>
        <taxon>Kitasatosporales</taxon>
        <taxon>Streptomycetaceae</taxon>
        <taxon>Streptomyces</taxon>
    </lineage>
</organism>
<accession>A0ABW0AS49</accession>
<reference evidence="4" key="1">
    <citation type="journal article" date="2019" name="Int. J. Syst. Evol. Microbiol.">
        <title>The Global Catalogue of Microorganisms (GCM) 10K type strain sequencing project: providing services to taxonomists for standard genome sequencing and annotation.</title>
        <authorList>
            <consortium name="The Broad Institute Genomics Platform"/>
            <consortium name="The Broad Institute Genome Sequencing Center for Infectious Disease"/>
            <person name="Wu L."/>
            <person name="Ma J."/>
        </authorList>
    </citation>
    <scope>NUCLEOTIDE SEQUENCE [LARGE SCALE GENOMIC DNA]</scope>
    <source>
        <strain evidence="4">PCU 266</strain>
    </source>
</reference>
<dbReference type="PROSITE" id="PS51674">
    <property type="entry name" value="4FE4S_WBL"/>
    <property type="match status" value="1"/>
</dbReference>
<dbReference type="EMBL" id="JBHSKP010000033">
    <property type="protein sequence ID" value="MFC5156341.1"/>
    <property type="molecule type" value="Genomic_DNA"/>
</dbReference>
<proteinExistence type="predicted"/>
<comment type="caution">
    <text evidence="3">The sequence shown here is derived from an EMBL/GenBank/DDBJ whole genome shotgun (WGS) entry which is preliminary data.</text>
</comment>
<sequence length="191" mass="21428">MQHSIAQPIISNDSDPDDWLQPEDSPVLARITRRPRLQAVVDTEARCTTADQGLFFRTDHELLTAWQARQPEAVRVCRACPARTACLELALRDGEGMNTLRGDDMIRAGHTAQELNQLGTTQARSLQEAVARDAEDHYLRRRQRNLTIRLRQALIAAPTSRAADPAETRYLITELRAIRTLRHEGTAVTAA</sequence>
<feature type="region of interest" description="Disordered" evidence="1">
    <location>
        <begin position="1"/>
        <end position="23"/>
    </location>
</feature>
<protein>
    <submittedName>
        <fullName evidence="3">WhiB family transcriptional regulator</fullName>
    </submittedName>
</protein>
<feature type="domain" description="4Fe-4S Wbl-type" evidence="2">
    <location>
        <begin position="46"/>
        <end position="117"/>
    </location>
</feature>
<evidence type="ECO:0000313" key="4">
    <source>
        <dbReference type="Proteomes" id="UP001596160"/>
    </source>
</evidence>
<evidence type="ECO:0000256" key="1">
    <source>
        <dbReference type="SAM" id="MobiDB-lite"/>
    </source>
</evidence>
<keyword evidence="4" id="KW-1185">Reference proteome</keyword>
<gene>
    <name evidence="3" type="ORF">ACFPRH_31980</name>
</gene>